<dbReference type="EMBL" id="JAENIG010000002">
    <property type="protein sequence ID" value="MBK1854008.1"/>
    <property type="molecule type" value="Genomic_DNA"/>
</dbReference>
<dbReference type="InterPro" id="IPR014718">
    <property type="entry name" value="GH-type_carb-bd"/>
</dbReference>
<dbReference type="AlphaFoldDB" id="A0AAE2V8S9"/>
<evidence type="ECO:0000256" key="7">
    <source>
        <dbReference type="ARBA" id="ARBA00023277"/>
    </source>
</evidence>
<dbReference type="GO" id="GO:0005737">
    <property type="term" value="C:cytoplasm"/>
    <property type="evidence" value="ECO:0007669"/>
    <property type="project" value="TreeGrafter"/>
</dbReference>
<dbReference type="GO" id="GO:0006006">
    <property type="term" value="P:glucose metabolic process"/>
    <property type="evidence" value="ECO:0007669"/>
    <property type="project" value="TreeGrafter"/>
</dbReference>
<proteinExistence type="inferred from homology"/>
<dbReference type="PIRSF" id="PIRSF005096">
    <property type="entry name" value="GALM"/>
    <property type="match status" value="1"/>
</dbReference>
<dbReference type="InterPro" id="IPR018052">
    <property type="entry name" value="Ald1_epimerase_CS"/>
</dbReference>
<dbReference type="InterPro" id="IPR015443">
    <property type="entry name" value="Aldose_1-epimerase"/>
</dbReference>
<dbReference type="GO" id="GO:0033499">
    <property type="term" value="P:galactose catabolic process via UDP-galactose, Leloir pathway"/>
    <property type="evidence" value="ECO:0007669"/>
    <property type="project" value="TreeGrafter"/>
</dbReference>
<keyword evidence="6 8" id="KW-0413">Isomerase</keyword>
<dbReference type="InterPro" id="IPR047215">
    <property type="entry name" value="Galactose_mutarotase-like"/>
</dbReference>
<sequence length="342" mass="37328">MPAAEIIELESATVKVRLVARGAAIFGIETLDRHGQPAEITVGCESLDDFYRNSAAFGASCGRFANRIAKGRFRLDGRDYQVACNDGPNSLHGGDAAFHQRDWSVAEVDRDAEGRQCGVRFELSSPDGDGGYPGALQVSAHYQLSTDGQLSLTYFATTDAATVVNLTNHVYWNLSGVPSSNIRDHVLQMRAAEFLPIDSNYLALGERLPVDNTPFDFRRGASLGDRLDHPDPQIAEMRGIDHAMVIEGEGLRSALRLEHPVSGRWLEMQTDQPAVHLYTGGFLSDEVPGKAGGVTAPHAGVALESENFPDAPNRPDFPSAELRPGQRYLHRIVWRFGCDLEA</sequence>
<dbReference type="NCBIfam" id="NF008277">
    <property type="entry name" value="PRK11055.1"/>
    <property type="match status" value="1"/>
</dbReference>
<dbReference type="GO" id="GO:0004034">
    <property type="term" value="F:aldose 1-epimerase activity"/>
    <property type="evidence" value="ECO:0007669"/>
    <property type="project" value="UniProtKB-EC"/>
</dbReference>
<evidence type="ECO:0000313" key="13">
    <source>
        <dbReference type="Proteomes" id="UP000634206"/>
    </source>
</evidence>
<feature type="binding site" evidence="11">
    <location>
        <begin position="169"/>
        <end position="171"/>
    </location>
    <ligand>
        <name>beta-D-galactose</name>
        <dbReference type="ChEBI" id="CHEBI:27667"/>
    </ligand>
</feature>
<dbReference type="SUPFAM" id="SSF74650">
    <property type="entry name" value="Galactose mutarotase-like"/>
    <property type="match status" value="1"/>
</dbReference>
<comment type="caution">
    <text evidence="12">The sequence shown here is derived from an EMBL/GenBank/DDBJ whole genome shotgun (WGS) entry which is preliminary data.</text>
</comment>
<dbReference type="InterPro" id="IPR008183">
    <property type="entry name" value="Aldose_1/G6P_1-epimerase"/>
</dbReference>
<feature type="active site" description="Proton acceptor" evidence="9">
    <location>
        <position position="304"/>
    </location>
</feature>
<evidence type="ECO:0000313" key="12">
    <source>
        <dbReference type="EMBL" id="MBK1854008.1"/>
    </source>
</evidence>
<dbReference type="InterPro" id="IPR011013">
    <property type="entry name" value="Gal_mutarotase_sf_dom"/>
</dbReference>
<keyword evidence="7 8" id="KW-0119">Carbohydrate metabolism</keyword>
<evidence type="ECO:0000256" key="10">
    <source>
        <dbReference type="PIRSR" id="PIRSR005096-2"/>
    </source>
</evidence>
<evidence type="ECO:0000256" key="5">
    <source>
        <dbReference type="ARBA" id="ARBA00014165"/>
    </source>
</evidence>
<keyword evidence="13" id="KW-1185">Reference proteome</keyword>
<accession>A0AAE2V8S9</accession>
<dbReference type="GO" id="GO:0030246">
    <property type="term" value="F:carbohydrate binding"/>
    <property type="evidence" value="ECO:0007669"/>
    <property type="project" value="InterPro"/>
</dbReference>
<feature type="binding site" evidence="11">
    <location>
        <begin position="66"/>
        <end position="67"/>
    </location>
    <ligand>
        <name>beta-D-galactose</name>
        <dbReference type="ChEBI" id="CHEBI:27667"/>
    </ligand>
</feature>
<protein>
    <recommendedName>
        <fullName evidence="5 8">Aldose 1-epimerase</fullName>
        <ecNumber evidence="4 8">5.1.3.3</ecNumber>
    </recommendedName>
</protein>
<dbReference type="Gene3D" id="2.70.98.10">
    <property type="match status" value="1"/>
</dbReference>
<evidence type="ECO:0000256" key="1">
    <source>
        <dbReference type="ARBA" id="ARBA00001614"/>
    </source>
</evidence>
<evidence type="ECO:0000256" key="2">
    <source>
        <dbReference type="ARBA" id="ARBA00005028"/>
    </source>
</evidence>
<dbReference type="CDD" id="cd09019">
    <property type="entry name" value="galactose_mutarotase_like"/>
    <property type="match status" value="1"/>
</dbReference>
<evidence type="ECO:0000256" key="6">
    <source>
        <dbReference type="ARBA" id="ARBA00023235"/>
    </source>
</evidence>
<evidence type="ECO:0000256" key="3">
    <source>
        <dbReference type="ARBA" id="ARBA00006206"/>
    </source>
</evidence>
<comment type="pathway">
    <text evidence="2 8">Carbohydrate metabolism; hexose metabolism.</text>
</comment>
<dbReference type="PROSITE" id="PS00545">
    <property type="entry name" value="ALDOSE_1_EPIMERASE"/>
    <property type="match status" value="1"/>
</dbReference>
<feature type="active site" description="Proton donor" evidence="9">
    <location>
        <position position="169"/>
    </location>
</feature>
<dbReference type="Proteomes" id="UP000634206">
    <property type="component" value="Unassembled WGS sequence"/>
</dbReference>
<dbReference type="Pfam" id="PF01263">
    <property type="entry name" value="Aldose_epim"/>
    <property type="match status" value="1"/>
</dbReference>
<evidence type="ECO:0000256" key="11">
    <source>
        <dbReference type="PIRSR" id="PIRSR005096-3"/>
    </source>
</evidence>
<dbReference type="PANTHER" id="PTHR10091">
    <property type="entry name" value="ALDOSE-1-EPIMERASE"/>
    <property type="match status" value="1"/>
</dbReference>
<evidence type="ECO:0000256" key="4">
    <source>
        <dbReference type="ARBA" id="ARBA00013185"/>
    </source>
</evidence>
<comment type="similarity">
    <text evidence="3 8">Belongs to the aldose epimerase family.</text>
</comment>
<feature type="binding site" evidence="10">
    <location>
        <position position="241"/>
    </location>
    <ligand>
        <name>beta-D-galactose</name>
        <dbReference type="ChEBI" id="CHEBI:27667"/>
    </ligand>
</feature>
<evidence type="ECO:0000256" key="8">
    <source>
        <dbReference type="PIRNR" id="PIRNR005096"/>
    </source>
</evidence>
<dbReference type="PANTHER" id="PTHR10091:SF0">
    <property type="entry name" value="GALACTOSE MUTAROTASE"/>
    <property type="match status" value="1"/>
</dbReference>
<evidence type="ECO:0000256" key="9">
    <source>
        <dbReference type="PIRSR" id="PIRSR005096-1"/>
    </source>
</evidence>
<gene>
    <name evidence="12" type="ORF">JIN83_03505</name>
</gene>
<organism evidence="12 13">
    <name type="scientific">Oceaniferula flava</name>
    <dbReference type="NCBI Taxonomy" id="2800421"/>
    <lineage>
        <taxon>Bacteria</taxon>
        <taxon>Pseudomonadati</taxon>
        <taxon>Verrucomicrobiota</taxon>
        <taxon>Verrucomicrobiia</taxon>
        <taxon>Verrucomicrobiales</taxon>
        <taxon>Verrucomicrobiaceae</taxon>
        <taxon>Oceaniferula</taxon>
    </lineage>
</organism>
<dbReference type="RefSeq" id="WP_309488616.1">
    <property type="nucleotide sequence ID" value="NZ_JAENIG010000002.1"/>
</dbReference>
<reference evidence="12" key="1">
    <citation type="submission" date="2021-01" db="EMBL/GenBank/DDBJ databases">
        <title>Modified the classification status of verrucomicrobia.</title>
        <authorList>
            <person name="Feng X."/>
        </authorList>
    </citation>
    <scope>NUCLEOTIDE SEQUENCE</scope>
    <source>
        <strain evidence="12">5K15</strain>
    </source>
</reference>
<name>A0AAE2V8S9_9BACT</name>
<comment type="catalytic activity">
    <reaction evidence="1 8">
        <text>alpha-D-glucose = beta-D-glucose</text>
        <dbReference type="Rhea" id="RHEA:10264"/>
        <dbReference type="ChEBI" id="CHEBI:15903"/>
        <dbReference type="ChEBI" id="CHEBI:17925"/>
        <dbReference type="EC" id="5.1.3.3"/>
    </reaction>
</comment>
<dbReference type="EC" id="5.1.3.3" evidence="4 8"/>